<dbReference type="InterPro" id="IPR023984">
    <property type="entry name" value="rSAM_ocin_1"/>
</dbReference>
<feature type="region of interest" description="Disordered" evidence="6">
    <location>
        <begin position="638"/>
        <end position="665"/>
    </location>
</feature>
<evidence type="ECO:0000313" key="8">
    <source>
        <dbReference type="EMBL" id="MBL6458673.1"/>
    </source>
</evidence>
<dbReference type="Gene3D" id="3.20.20.70">
    <property type="entry name" value="Aldolase class I"/>
    <property type="match status" value="1"/>
</dbReference>
<evidence type="ECO:0000256" key="4">
    <source>
        <dbReference type="ARBA" id="ARBA00023004"/>
    </source>
</evidence>
<sequence>MTLKGAMAVSGPTGGGLGVVLASLPLSSPKYPSLALGLLKPAIERIGRRCDVHYFSLDYLDEVGAEVFACLSDMRYYTALVGEWVFARALHGGDLTSTGGGLDDARYFTEVFLPKCPRRQVASRLVALLAARQGAANFIERCVGSVDWRSCGILGISTSFQQNMASLAFAKRVKARFPHILVVFGGANCQGEMGVELHRRYPFIDAVCLGEGDRTFPELVRRHLAGETATDLPGFVFRDENRGTRVPTHAVDQVEELDRLPYPDFSDFYERRRASPVCSLHPSVLMFETARGCWWGAKHHCTFCGLNGRMMSYRSKSQHRAYDELKHLVQQHGCEVASADAILDLAYFREFLPRLATEGPSIRMFWQMKANLRPDQLALLSRAGVKRIQPGIEALDTELLALMQKGCTMLQNVQLLKLAAESGLSVAWNLLYGFPGENPDSYVRTAQLMPKLRHLQPPASSGRVLADRFSPYFQRSEDFGVRLDPAPAYRFIHPFGEASVRNLAYHFHMRSDALAEVERIVAPMRAELRQWADHFRDSALYCRDDGEGVTVFEERWGWPRSARRFEGPEAELLRLCWQITSWNFTKAKLGVDFPEEALSKALDRLVELGLVVREGTEFLALPLRQPGWRRAPTWSEITGDRTIDHPPPTAPATSSDMGRGTAACW</sequence>
<dbReference type="PROSITE" id="PS51332">
    <property type="entry name" value="B12_BINDING"/>
    <property type="match status" value="1"/>
</dbReference>
<dbReference type="SMART" id="SM00729">
    <property type="entry name" value="Elp3"/>
    <property type="match status" value="1"/>
</dbReference>
<evidence type="ECO:0000256" key="5">
    <source>
        <dbReference type="ARBA" id="ARBA00023014"/>
    </source>
</evidence>
<dbReference type="NCBIfam" id="TIGR03975">
    <property type="entry name" value="rSAM_ocin_1"/>
    <property type="match status" value="1"/>
</dbReference>
<feature type="domain" description="B12-binding" evidence="7">
    <location>
        <begin position="153"/>
        <end position="230"/>
    </location>
</feature>
<dbReference type="PANTHER" id="PTHR43409">
    <property type="entry name" value="ANAEROBIC MAGNESIUM-PROTOPORPHYRIN IX MONOMETHYL ESTER CYCLASE-RELATED"/>
    <property type="match status" value="1"/>
</dbReference>
<keyword evidence="4" id="KW-0408">Iron</keyword>
<comment type="cofactor">
    <cofactor evidence="1">
        <name>[4Fe-4S] cluster</name>
        <dbReference type="ChEBI" id="CHEBI:49883"/>
    </cofactor>
</comment>
<keyword evidence="2" id="KW-0949">S-adenosyl-L-methionine</keyword>
<dbReference type="SFLD" id="SFLDS00029">
    <property type="entry name" value="Radical_SAM"/>
    <property type="match status" value="1"/>
</dbReference>
<evidence type="ECO:0000256" key="3">
    <source>
        <dbReference type="ARBA" id="ARBA00022723"/>
    </source>
</evidence>
<reference evidence="8 9" key="1">
    <citation type="submission" date="2021-01" db="EMBL/GenBank/DDBJ databases">
        <title>Belnapia mucosa sp. nov. and Belnapia arida sp. nov., isolated from the Tabernas Desert (Almeria, Spain).</title>
        <authorList>
            <person name="Molina-Menor E."/>
            <person name="Vidal-Verdu A."/>
            <person name="Calonge A."/>
            <person name="Satari L."/>
            <person name="Pereto Magraner J."/>
            <person name="Porcar Miralles M."/>
        </authorList>
    </citation>
    <scope>NUCLEOTIDE SEQUENCE [LARGE SCALE GENOMIC DNA]</scope>
    <source>
        <strain evidence="8 9">T6</strain>
    </source>
</reference>
<dbReference type="Pfam" id="PF04055">
    <property type="entry name" value="Radical_SAM"/>
    <property type="match status" value="1"/>
</dbReference>
<dbReference type="InterPro" id="IPR006638">
    <property type="entry name" value="Elp3/MiaA/NifB-like_rSAM"/>
</dbReference>
<dbReference type="SFLD" id="SFLDG01082">
    <property type="entry name" value="B12-binding_domain_containing"/>
    <property type="match status" value="1"/>
</dbReference>
<protein>
    <submittedName>
        <fullName evidence="8">RiPP maturation radical SAM C-methyltransferase</fullName>
    </submittedName>
</protein>
<keyword evidence="5" id="KW-0411">Iron-sulfur</keyword>
<name>A0ABS1VAJ4_9PROT</name>
<evidence type="ECO:0000313" key="9">
    <source>
        <dbReference type="Proteomes" id="UP000606490"/>
    </source>
</evidence>
<dbReference type="EMBL" id="JAEUXJ010000017">
    <property type="protein sequence ID" value="MBL6458673.1"/>
    <property type="molecule type" value="Genomic_DNA"/>
</dbReference>
<accession>A0ABS1VAJ4</accession>
<dbReference type="InterPro" id="IPR007197">
    <property type="entry name" value="rSAM"/>
</dbReference>
<keyword evidence="3" id="KW-0479">Metal-binding</keyword>
<dbReference type="Gene3D" id="3.40.50.280">
    <property type="entry name" value="Cobalamin-binding domain"/>
    <property type="match status" value="1"/>
</dbReference>
<evidence type="ECO:0000256" key="2">
    <source>
        <dbReference type="ARBA" id="ARBA00022691"/>
    </source>
</evidence>
<evidence type="ECO:0000256" key="1">
    <source>
        <dbReference type="ARBA" id="ARBA00001966"/>
    </source>
</evidence>
<proteinExistence type="predicted"/>
<dbReference type="SUPFAM" id="SSF102114">
    <property type="entry name" value="Radical SAM enzymes"/>
    <property type="match status" value="1"/>
</dbReference>
<dbReference type="Proteomes" id="UP000606490">
    <property type="component" value="Unassembled WGS sequence"/>
</dbReference>
<evidence type="ECO:0000256" key="6">
    <source>
        <dbReference type="SAM" id="MobiDB-lite"/>
    </source>
</evidence>
<gene>
    <name evidence="8" type="ORF">JMJ55_25380</name>
</gene>
<dbReference type="CDD" id="cd01335">
    <property type="entry name" value="Radical_SAM"/>
    <property type="match status" value="1"/>
</dbReference>
<evidence type="ECO:0000259" key="7">
    <source>
        <dbReference type="PROSITE" id="PS51332"/>
    </source>
</evidence>
<keyword evidence="9" id="KW-1185">Reference proteome</keyword>
<dbReference type="RefSeq" id="WP_202828415.1">
    <property type="nucleotide sequence ID" value="NZ_JAEUXJ010000017.1"/>
</dbReference>
<comment type="caution">
    <text evidence="8">The sequence shown here is derived from an EMBL/GenBank/DDBJ whole genome shotgun (WGS) entry which is preliminary data.</text>
</comment>
<dbReference type="SFLD" id="SFLDF00324">
    <property type="entry name" value="bacteriocin_maturation"/>
    <property type="match status" value="1"/>
</dbReference>
<dbReference type="InterPro" id="IPR051198">
    <property type="entry name" value="BchE-like"/>
</dbReference>
<organism evidence="8 9">
    <name type="scientific">Belnapia mucosa</name>
    <dbReference type="NCBI Taxonomy" id="2804532"/>
    <lineage>
        <taxon>Bacteria</taxon>
        <taxon>Pseudomonadati</taxon>
        <taxon>Pseudomonadota</taxon>
        <taxon>Alphaproteobacteria</taxon>
        <taxon>Acetobacterales</taxon>
        <taxon>Roseomonadaceae</taxon>
        <taxon>Belnapia</taxon>
    </lineage>
</organism>
<dbReference type="PANTHER" id="PTHR43409:SF7">
    <property type="entry name" value="BLL1977 PROTEIN"/>
    <property type="match status" value="1"/>
</dbReference>
<dbReference type="InterPro" id="IPR058240">
    <property type="entry name" value="rSAM_sf"/>
</dbReference>
<dbReference type="InterPro" id="IPR006158">
    <property type="entry name" value="Cobalamin-bd"/>
</dbReference>
<dbReference type="InterPro" id="IPR013785">
    <property type="entry name" value="Aldolase_TIM"/>
</dbReference>